<evidence type="ECO:0000313" key="2">
    <source>
        <dbReference type="EMBL" id="TXD69945.1"/>
    </source>
</evidence>
<keyword evidence="1" id="KW-1133">Transmembrane helix</keyword>
<feature type="transmembrane region" description="Helical" evidence="1">
    <location>
        <begin position="148"/>
        <end position="172"/>
    </location>
</feature>
<dbReference type="InterPro" id="IPR005240">
    <property type="entry name" value="DUF389"/>
</dbReference>
<name>A0A5C6YSD5_9FLAO</name>
<proteinExistence type="predicted"/>
<sequence>MSTSENNNDIKITPNDEEFENVKLNTWQSIKKFLSELFDIRSETDRDATIEAVKKDISFKGHTAWILIFSIFVASIGLNVSSTAVVIGAMLISPLMGPIVGIGLSVAINDVDTLKRSLINLGVMVFLSVLTAFLYFKLSPLTEETPELIARTYPTILDVLIAIFGGLGLIVAKTKSGTIASVIFGVAIATALMPPLCTVGYGLAIGNGSYALGALYLFSINAVFIALATFIVSKILQFPLVRYANSKRRKRTAQIASLIAIAVMVPSVWLFIKLLEEQVFENKTKEFVKNVINYDGAEVVKFTQDYKSKNIDVYLIGRPVPQNKIDEWLKEMETTESLEQTQLRIYQGADQSGEMAAKLSGEIKAGILEDLYVKNEQIIQGKDEKIRFLENELALLKVQNVPFKELSEEIKINYDNVETFSYSNKITTNFKDTDTLPVINIRWKKNVPYKERKADLKKIDAWIKFKMKLDTLQVSEYP</sequence>
<feature type="transmembrane region" description="Helical" evidence="1">
    <location>
        <begin position="179"/>
        <end position="204"/>
    </location>
</feature>
<feature type="transmembrane region" description="Helical" evidence="1">
    <location>
        <begin position="253"/>
        <end position="272"/>
    </location>
</feature>
<dbReference type="EMBL" id="VORU01000003">
    <property type="protein sequence ID" value="TXD69945.1"/>
    <property type="molecule type" value="Genomic_DNA"/>
</dbReference>
<organism evidence="2 3">
    <name type="scientific">Aequorivita lipolytica</name>
    <dbReference type="NCBI Taxonomy" id="153267"/>
    <lineage>
        <taxon>Bacteria</taxon>
        <taxon>Pseudomonadati</taxon>
        <taxon>Bacteroidota</taxon>
        <taxon>Flavobacteriia</taxon>
        <taxon>Flavobacteriales</taxon>
        <taxon>Flavobacteriaceae</taxon>
        <taxon>Aequorivita</taxon>
    </lineage>
</organism>
<gene>
    <name evidence="2" type="ORF">ESV24_05790</name>
</gene>
<dbReference type="AlphaFoldDB" id="A0A5C6YSD5"/>
<evidence type="ECO:0000256" key="1">
    <source>
        <dbReference type="SAM" id="Phobius"/>
    </source>
</evidence>
<feature type="transmembrane region" description="Helical" evidence="1">
    <location>
        <begin position="118"/>
        <end position="136"/>
    </location>
</feature>
<dbReference type="RefSeq" id="WP_111814522.1">
    <property type="nucleotide sequence ID" value="NZ_CBCRZQ010000002.1"/>
</dbReference>
<comment type="caution">
    <text evidence="2">The sequence shown here is derived from an EMBL/GenBank/DDBJ whole genome shotgun (WGS) entry which is preliminary data.</text>
</comment>
<feature type="transmembrane region" description="Helical" evidence="1">
    <location>
        <begin position="210"/>
        <end position="232"/>
    </location>
</feature>
<keyword evidence="1" id="KW-0812">Transmembrane</keyword>
<feature type="transmembrane region" description="Helical" evidence="1">
    <location>
        <begin position="86"/>
        <end position="106"/>
    </location>
</feature>
<feature type="transmembrane region" description="Helical" evidence="1">
    <location>
        <begin position="63"/>
        <end position="80"/>
    </location>
</feature>
<evidence type="ECO:0000313" key="3">
    <source>
        <dbReference type="Proteomes" id="UP000321945"/>
    </source>
</evidence>
<accession>A0A5C6YSD5</accession>
<dbReference type="OrthoDB" id="9790659at2"/>
<dbReference type="Pfam" id="PF04087">
    <property type="entry name" value="DUF389"/>
    <property type="match status" value="1"/>
</dbReference>
<reference evidence="2 3" key="1">
    <citation type="submission" date="2019-08" db="EMBL/GenBank/DDBJ databases">
        <title>Genome of Aequorivita lipolytica Y10-2 (type strain).</title>
        <authorList>
            <person name="Bowman J.P."/>
        </authorList>
    </citation>
    <scope>NUCLEOTIDE SEQUENCE [LARGE SCALE GENOMIC DNA]</scope>
    <source>
        <strain evidence="2 3">Y10-2</strain>
    </source>
</reference>
<protein>
    <submittedName>
        <fullName evidence="2">DUF389 domain-containing protein</fullName>
    </submittedName>
</protein>
<keyword evidence="1" id="KW-0472">Membrane</keyword>
<dbReference type="Proteomes" id="UP000321945">
    <property type="component" value="Unassembled WGS sequence"/>
</dbReference>
<dbReference type="PANTHER" id="PTHR20992:SF9">
    <property type="entry name" value="AT15442P-RELATED"/>
    <property type="match status" value="1"/>
</dbReference>
<dbReference type="PANTHER" id="PTHR20992">
    <property type="entry name" value="AT15442P-RELATED"/>
    <property type="match status" value="1"/>
</dbReference>
<keyword evidence="3" id="KW-1185">Reference proteome</keyword>